<dbReference type="Pfam" id="PF00076">
    <property type="entry name" value="RRM_1"/>
    <property type="match status" value="2"/>
</dbReference>
<feature type="compositionally biased region" description="Low complexity" evidence="4">
    <location>
        <begin position="264"/>
        <end position="281"/>
    </location>
</feature>
<feature type="region of interest" description="Disordered" evidence="4">
    <location>
        <begin position="220"/>
        <end position="281"/>
    </location>
</feature>
<organism evidence="6">
    <name type="scientific">Eutreptiella gymnastica</name>
    <dbReference type="NCBI Taxonomy" id="73025"/>
    <lineage>
        <taxon>Eukaryota</taxon>
        <taxon>Discoba</taxon>
        <taxon>Euglenozoa</taxon>
        <taxon>Euglenida</taxon>
        <taxon>Spirocuta</taxon>
        <taxon>Euglenophyceae</taxon>
        <taxon>Eutreptiales</taxon>
        <taxon>Eutreptiaceae</taxon>
        <taxon>Eutreptiella</taxon>
    </lineage>
</organism>
<evidence type="ECO:0000256" key="4">
    <source>
        <dbReference type="SAM" id="MobiDB-lite"/>
    </source>
</evidence>
<dbReference type="InterPro" id="IPR012677">
    <property type="entry name" value="Nucleotide-bd_a/b_plait_sf"/>
</dbReference>
<feature type="compositionally biased region" description="Low complexity" evidence="4">
    <location>
        <begin position="16"/>
        <end position="26"/>
    </location>
</feature>
<evidence type="ECO:0000256" key="1">
    <source>
        <dbReference type="ARBA" id="ARBA00022737"/>
    </source>
</evidence>
<reference evidence="6" key="1">
    <citation type="submission" date="2021-01" db="EMBL/GenBank/DDBJ databases">
        <authorList>
            <person name="Corre E."/>
            <person name="Pelletier E."/>
            <person name="Niang G."/>
            <person name="Scheremetjew M."/>
            <person name="Finn R."/>
            <person name="Kale V."/>
            <person name="Holt S."/>
            <person name="Cochrane G."/>
            <person name="Meng A."/>
            <person name="Brown T."/>
            <person name="Cohen L."/>
        </authorList>
    </citation>
    <scope>NUCLEOTIDE SEQUENCE</scope>
    <source>
        <strain evidence="6">NIES-381</strain>
    </source>
</reference>
<evidence type="ECO:0000259" key="5">
    <source>
        <dbReference type="PROSITE" id="PS50102"/>
    </source>
</evidence>
<evidence type="ECO:0000313" key="6">
    <source>
        <dbReference type="EMBL" id="CAD9004266.1"/>
    </source>
</evidence>
<dbReference type="SMART" id="SM00360">
    <property type="entry name" value="RRM"/>
    <property type="match status" value="2"/>
</dbReference>
<dbReference type="CDD" id="cd00590">
    <property type="entry name" value="RRM_SF"/>
    <property type="match status" value="2"/>
</dbReference>
<dbReference type="EMBL" id="HBGA01042170">
    <property type="protein sequence ID" value="CAD9004266.1"/>
    <property type="molecule type" value="Transcribed_RNA"/>
</dbReference>
<name>A0A7S1I8B6_9EUGL</name>
<proteinExistence type="predicted"/>
<keyword evidence="1" id="KW-0677">Repeat</keyword>
<dbReference type="InterPro" id="IPR035979">
    <property type="entry name" value="RBD_domain_sf"/>
</dbReference>
<evidence type="ECO:0000256" key="2">
    <source>
        <dbReference type="ARBA" id="ARBA00022884"/>
    </source>
</evidence>
<dbReference type="PANTHER" id="PTHR23236:SF119">
    <property type="entry name" value="NUCLEAR RNA-BINDING PROTEIN SART-3"/>
    <property type="match status" value="1"/>
</dbReference>
<feature type="domain" description="RRM" evidence="5">
    <location>
        <begin position="46"/>
        <end position="117"/>
    </location>
</feature>
<dbReference type="AlphaFoldDB" id="A0A7S1I8B6"/>
<accession>A0A7S1I8B6</accession>
<evidence type="ECO:0000256" key="3">
    <source>
        <dbReference type="PROSITE-ProRule" id="PRU00176"/>
    </source>
</evidence>
<protein>
    <recommendedName>
        <fullName evidence="5">RRM domain-containing protein</fullName>
    </recommendedName>
</protein>
<dbReference type="Gene3D" id="3.30.70.330">
    <property type="match status" value="2"/>
</dbReference>
<dbReference type="SUPFAM" id="SSF54928">
    <property type="entry name" value="RNA-binding domain, RBD"/>
    <property type="match status" value="1"/>
</dbReference>
<dbReference type="InterPro" id="IPR000504">
    <property type="entry name" value="RRM_dom"/>
</dbReference>
<feature type="domain" description="RRM" evidence="5">
    <location>
        <begin position="129"/>
        <end position="214"/>
    </location>
</feature>
<feature type="compositionally biased region" description="Basic residues" evidence="4">
    <location>
        <begin position="1"/>
        <end position="15"/>
    </location>
</feature>
<feature type="region of interest" description="Disordered" evidence="4">
    <location>
        <begin position="1"/>
        <end position="43"/>
    </location>
</feature>
<sequence>MAPKKASKPAAKKAAPKAAPKPAAPAKKAKKAEKKKGGGAERPQVTGVYVTGLDFEGMSHETVKEQFKHCQNITEVRLRHGKYALIFFGTKANANKALEMNKKLVKGNKISVVLAKRARPTKVREGKCTTVFVGGLPGATTKKQLATHFADCGSITKVRVYSKHYGFVYFDSAAAATKAVAMGDVPFSHGKDTSRMEEVPHQLSRTLEVKYSIRTKASDAVRNEKRYNRRPPSAIEAAEKKAANRVASHAAAKAAKEAEKKKAAGSAAKGSTTKKSSTTKK</sequence>
<dbReference type="PANTHER" id="PTHR23236">
    <property type="entry name" value="EUKARYOTIC TRANSLATION INITIATION FACTOR 4B/4H"/>
    <property type="match status" value="1"/>
</dbReference>
<dbReference type="PROSITE" id="PS50102">
    <property type="entry name" value="RRM"/>
    <property type="match status" value="2"/>
</dbReference>
<keyword evidence="2 3" id="KW-0694">RNA-binding</keyword>
<gene>
    <name evidence="6" type="ORF">EGYM00392_LOCUS15351</name>
</gene>
<dbReference type="GO" id="GO:0003723">
    <property type="term" value="F:RNA binding"/>
    <property type="evidence" value="ECO:0007669"/>
    <property type="project" value="UniProtKB-UniRule"/>
</dbReference>